<dbReference type="Pfam" id="PF05193">
    <property type="entry name" value="Peptidase_M16_C"/>
    <property type="match status" value="2"/>
</dbReference>
<dbReference type="InterPro" id="IPR050626">
    <property type="entry name" value="Peptidase_M16"/>
</dbReference>
<dbReference type="Proteomes" id="UP000315673">
    <property type="component" value="Chromosome"/>
</dbReference>
<dbReference type="Gene3D" id="3.30.830.10">
    <property type="entry name" value="Metalloenzyme, LuxS/M16 peptidase-like"/>
    <property type="match status" value="4"/>
</dbReference>
<keyword evidence="13" id="KW-1185">Reference proteome</keyword>
<accession>A0A5B8LIQ6</accession>
<evidence type="ECO:0000256" key="4">
    <source>
        <dbReference type="ARBA" id="ARBA00022723"/>
    </source>
</evidence>
<dbReference type="InterPro" id="IPR011249">
    <property type="entry name" value="Metalloenz_LuxS/M16"/>
</dbReference>
<dbReference type="AlphaFoldDB" id="A0A5B8LIQ6"/>
<dbReference type="RefSeq" id="WP_146572392.1">
    <property type="nucleotide sequence ID" value="NZ_CP042306.1"/>
</dbReference>
<evidence type="ECO:0000256" key="7">
    <source>
        <dbReference type="ARBA" id="ARBA00023049"/>
    </source>
</evidence>
<keyword evidence="9" id="KW-0732">Signal</keyword>
<gene>
    <name evidence="12" type="ORF">FPZ24_12265</name>
</gene>
<evidence type="ECO:0000256" key="2">
    <source>
        <dbReference type="ARBA" id="ARBA00007261"/>
    </source>
</evidence>
<dbReference type="EMBL" id="CP042306">
    <property type="protein sequence ID" value="QDZ08157.1"/>
    <property type="molecule type" value="Genomic_DNA"/>
</dbReference>
<sequence>MPTMTRARRVSLLVALTVSLSIPAIAQTVSRKKPAAATPPAAAATPAIRPEVDRSPWLFKGSDITPDLNWHFGTLPNGLRYAVRKNGVPPGQVSIRVRIDAGSLYEDDSEQGFAHFMEHLVFRGSAYVADNEAKRTWQRLGATFGSDTNASTTFTQTVFKLDLPSATPETVDESLKILSGMMEAPSFDDKVVNSERPVVLAEQREAPGPQVRYSDAMRATIFAGQPFATRSPIGTTKTLNAATAASLRAFHDRWYRPERAVVIISGDIDPVVFEQLVDKNFASWKGKGANPVDPDFGTPATKQPITGSLVEPGLPTVVSMAVLRPWKFNQDLVLFNQKRLVDQLAVQIINRRLESRARSGGSFIAAGVNLDDIARSTNATTVQIQPVGNNWEQALKDVRAVIADAMTNPPSQAELDREYAEYASAMKNGVDTSRVEAGSAQADNMVSALDIRETVAAPDVSYAILTDAWKKGMFTPASILASTKRIFEGDATRAFVSTPAPDTGAGAKLAAALTADVSKLVTKRTALAAVDFSKLPPLGTPGTVVSREMLPEIEMEKIVFSNGVRLMLYPNSGETNRVYVRVRWGGGYNALPSKKRTPAWAGDLALVQSGIGDLGQEQLDQLMTGRRLGMDFGIDDDAFVLGAVSSPADYQDQLRLLADKLATPGWDPAPIARAKALLSNNFAGLEASPDGVLSRDLEYFLHDRDPRWGMPPKPVVDALTPSSFKSFWQPVLASGSIEVQVFGDVKAEEAIAAVAKTLGALKPRNPVSAEAAPVRFPAHNATPVVRTHNGRPDQAVALIAWPTGGGVDGIAESRKLEVLAQVFSDRLFDRLRTESGASYSPSVQSSWPTGMSAGGRVMAVGQVPPDKTELFFRLSREIAADLAKNPISDDELKRVKEPMIQYVLRSSTGNGFWLNLLGGATYDPRIVEAARSIIIDYNGITATELQAVAAKYLRPDRDWTMEVVPKAVAAKSGLTVAAGQ</sequence>
<dbReference type="GO" id="GO:0006508">
    <property type="term" value="P:proteolysis"/>
    <property type="evidence" value="ECO:0007669"/>
    <property type="project" value="UniProtKB-KW"/>
</dbReference>
<comment type="cofactor">
    <cofactor evidence="1">
        <name>Zn(2+)</name>
        <dbReference type="ChEBI" id="CHEBI:29105"/>
    </cofactor>
</comment>
<evidence type="ECO:0000256" key="6">
    <source>
        <dbReference type="ARBA" id="ARBA00022833"/>
    </source>
</evidence>
<name>A0A5B8LIQ6_9SPHN</name>
<evidence type="ECO:0000256" key="3">
    <source>
        <dbReference type="ARBA" id="ARBA00022670"/>
    </source>
</evidence>
<evidence type="ECO:0000313" key="13">
    <source>
        <dbReference type="Proteomes" id="UP000315673"/>
    </source>
</evidence>
<dbReference type="GO" id="GO:0046872">
    <property type="term" value="F:metal ion binding"/>
    <property type="evidence" value="ECO:0007669"/>
    <property type="project" value="UniProtKB-KW"/>
</dbReference>
<protein>
    <submittedName>
        <fullName evidence="12">Insulinase family protein</fullName>
    </submittedName>
</protein>
<feature type="domain" description="Peptidase M16 C-terminal" evidence="11">
    <location>
        <begin position="719"/>
        <end position="897"/>
    </location>
</feature>
<evidence type="ECO:0000256" key="1">
    <source>
        <dbReference type="ARBA" id="ARBA00001947"/>
    </source>
</evidence>
<dbReference type="GO" id="GO:0004222">
    <property type="term" value="F:metalloendopeptidase activity"/>
    <property type="evidence" value="ECO:0007669"/>
    <property type="project" value="InterPro"/>
</dbReference>
<comment type="similarity">
    <text evidence="2 8">Belongs to the peptidase M16 family.</text>
</comment>
<dbReference type="PROSITE" id="PS00143">
    <property type="entry name" value="INSULINASE"/>
    <property type="match status" value="1"/>
</dbReference>
<evidence type="ECO:0000259" key="10">
    <source>
        <dbReference type="Pfam" id="PF00675"/>
    </source>
</evidence>
<evidence type="ECO:0000256" key="5">
    <source>
        <dbReference type="ARBA" id="ARBA00022801"/>
    </source>
</evidence>
<feature type="domain" description="Peptidase M16 C-terminal" evidence="11">
    <location>
        <begin position="242"/>
        <end position="418"/>
    </location>
</feature>
<dbReference type="SUPFAM" id="SSF63411">
    <property type="entry name" value="LuxS/MPP-like metallohydrolase"/>
    <property type="match status" value="3"/>
</dbReference>
<organism evidence="12 13">
    <name type="scientific">Sphingomonas panacisoli</name>
    <dbReference type="NCBI Taxonomy" id="1813879"/>
    <lineage>
        <taxon>Bacteria</taxon>
        <taxon>Pseudomonadati</taxon>
        <taxon>Pseudomonadota</taxon>
        <taxon>Alphaproteobacteria</taxon>
        <taxon>Sphingomonadales</taxon>
        <taxon>Sphingomonadaceae</taxon>
        <taxon>Sphingomonas</taxon>
    </lineage>
</organism>
<dbReference type="OrthoDB" id="9811314at2"/>
<dbReference type="PANTHER" id="PTHR43690">
    <property type="entry name" value="NARDILYSIN"/>
    <property type="match status" value="1"/>
</dbReference>
<keyword evidence="5" id="KW-0378">Hydrolase</keyword>
<dbReference type="InterPro" id="IPR001431">
    <property type="entry name" value="Pept_M16_Zn_BS"/>
</dbReference>
<keyword evidence="4" id="KW-0479">Metal-binding</keyword>
<dbReference type="InterPro" id="IPR011765">
    <property type="entry name" value="Pept_M16_N"/>
</dbReference>
<feature type="domain" description="Peptidase M16 N-terminal" evidence="10">
    <location>
        <begin position="92"/>
        <end position="206"/>
    </location>
</feature>
<evidence type="ECO:0000259" key="11">
    <source>
        <dbReference type="Pfam" id="PF05193"/>
    </source>
</evidence>
<dbReference type="KEGG" id="spai:FPZ24_12265"/>
<evidence type="ECO:0000256" key="8">
    <source>
        <dbReference type="RuleBase" id="RU004447"/>
    </source>
</evidence>
<feature type="signal peptide" evidence="9">
    <location>
        <begin position="1"/>
        <end position="26"/>
    </location>
</feature>
<dbReference type="PANTHER" id="PTHR43690:SF17">
    <property type="entry name" value="PROTEIN YHJJ"/>
    <property type="match status" value="1"/>
</dbReference>
<feature type="chain" id="PRO_5022743194" evidence="9">
    <location>
        <begin position="27"/>
        <end position="980"/>
    </location>
</feature>
<evidence type="ECO:0000256" key="9">
    <source>
        <dbReference type="SAM" id="SignalP"/>
    </source>
</evidence>
<reference evidence="12 13" key="1">
    <citation type="submission" date="2019-07" db="EMBL/GenBank/DDBJ databases">
        <title>Full genome sequence of Sphingomonas sp. 4R-6-7(HKS19).</title>
        <authorList>
            <person name="Im W.-T."/>
        </authorList>
    </citation>
    <scope>NUCLEOTIDE SEQUENCE [LARGE SCALE GENOMIC DNA]</scope>
    <source>
        <strain evidence="12 13">HKS19</strain>
    </source>
</reference>
<dbReference type="Pfam" id="PF00675">
    <property type="entry name" value="Peptidase_M16"/>
    <property type="match status" value="1"/>
</dbReference>
<keyword evidence="6" id="KW-0862">Zinc</keyword>
<evidence type="ECO:0000313" key="12">
    <source>
        <dbReference type="EMBL" id="QDZ08157.1"/>
    </source>
</evidence>
<keyword evidence="3" id="KW-0645">Protease</keyword>
<dbReference type="InterPro" id="IPR007863">
    <property type="entry name" value="Peptidase_M16_C"/>
</dbReference>
<keyword evidence="7" id="KW-0482">Metalloprotease</keyword>
<proteinExistence type="inferred from homology"/>